<evidence type="ECO:0000313" key="1">
    <source>
        <dbReference type="EMBL" id="SCA55720.1"/>
    </source>
</evidence>
<dbReference type="EMBL" id="FLYE01000004">
    <property type="protein sequence ID" value="SCA55720.1"/>
    <property type="molecule type" value="Genomic_DNA"/>
</dbReference>
<accession>A0A1C3REK1</accession>
<proteinExistence type="predicted"/>
<dbReference type="Proteomes" id="UP000231658">
    <property type="component" value="Unassembled WGS sequence"/>
</dbReference>
<name>A0A1C3REK1_9PROT</name>
<dbReference type="STRING" id="1867952.MTBPR1_120026"/>
<sequence length="52" mass="5940">MTVITDNNFHLRLNTYSQSNDLLSIRQGEEQCLQLLKIFGMTSPVLLLLSMV</sequence>
<organism evidence="1 2">
    <name type="scientific">Candidatus Terasakiella magnetica</name>
    <dbReference type="NCBI Taxonomy" id="1867952"/>
    <lineage>
        <taxon>Bacteria</taxon>
        <taxon>Pseudomonadati</taxon>
        <taxon>Pseudomonadota</taxon>
        <taxon>Alphaproteobacteria</taxon>
        <taxon>Rhodospirillales</taxon>
        <taxon>Terasakiellaceae</taxon>
        <taxon>Terasakiella</taxon>
    </lineage>
</organism>
<dbReference type="AlphaFoldDB" id="A0A1C3REK1"/>
<gene>
    <name evidence="1" type="ORF">MTBPR1_120026</name>
</gene>
<evidence type="ECO:0000313" key="2">
    <source>
        <dbReference type="Proteomes" id="UP000231658"/>
    </source>
</evidence>
<keyword evidence="2" id="KW-1185">Reference proteome</keyword>
<protein>
    <submittedName>
        <fullName evidence="1">Uncharacterized protein</fullName>
    </submittedName>
</protein>
<reference evidence="1 2" key="1">
    <citation type="submission" date="2016-07" db="EMBL/GenBank/DDBJ databases">
        <authorList>
            <person name="Lefevre C.T."/>
        </authorList>
    </citation>
    <scope>NUCLEOTIDE SEQUENCE [LARGE SCALE GENOMIC DNA]</scope>
    <source>
        <strain evidence="1">PR1</strain>
    </source>
</reference>